<evidence type="ECO:0000259" key="4">
    <source>
        <dbReference type="PROSITE" id="PS50893"/>
    </source>
</evidence>
<reference evidence="5" key="3">
    <citation type="submission" date="2019-06" db="EMBL/GenBank/DDBJ databases">
        <title>A comparative analysis of the Nautiliaceae.</title>
        <authorList>
            <person name="Grosche A."/>
            <person name="Smedile F."/>
            <person name="Vetriani C."/>
        </authorList>
    </citation>
    <scope>NUCLEOTIDE SEQUENCE</scope>
    <source>
        <strain evidence="5">TB6</strain>
    </source>
</reference>
<evidence type="ECO:0000313" key="5">
    <source>
        <dbReference type="EMBL" id="QCI28961.1"/>
    </source>
</evidence>
<dbReference type="GO" id="GO:0016887">
    <property type="term" value="F:ATP hydrolysis activity"/>
    <property type="evidence" value="ECO:0007669"/>
    <property type="project" value="InterPro"/>
</dbReference>
<dbReference type="RefSeq" id="WP_123352883.1">
    <property type="nucleotide sequence ID" value="NZ_CP027432.2"/>
</dbReference>
<reference evidence="8" key="1">
    <citation type="submission" date="2018-03" db="EMBL/GenBank/DDBJ databases">
        <title>A comparative analysis of the Nautiliaceae.</title>
        <authorList>
            <person name="Grosche A."/>
            <person name="Smedile F."/>
            <person name="Vetriani C."/>
        </authorList>
    </citation>
    <scope>NUCLEOTIDE SEQUENCE [LARGE SCALE GENOMIC DNA]</scope>
    <source>
        <strain evidence="8">TB6</strain>
    </source>
</reference>
<organism evidence="6 7">
    <name type="scientific">Caminibacter pacificus</name>
    <dbReference type="NCBI Taxonomy" id="1424653"/>
    <lineage>
        <taxon>Bacteria</taxon>
        <taxon>Pseudomonadati</taxon>
        <taxon>Campylobacterota</taxon>
        <taxon>Epsilonproteobacteria</taxon>
        <taxon>Nautiliales</taxon>
        <taxon>Nautiliaceae</taxon>
        <taxon>Caminibacter</taxon>
    </lineage>
</organism>
<dbReference type="InterPro" id="IPR003593">
    <property type="entry name" value="AAA+_ATPase"/>
</dbReference>
<dbReference type="InterPro" id="IPR051782">
    <property type="entry name" value="ABC_Transporter_VariousFunc"/>
</dbReference>
<dbReference type="EMBL" id="RJVK01000003">
    <property type="protein sequence ID" value="ROR39552.1"/>
    <property type="molecule type" value="Genomic_DNA"/>
</dbReference>
<dbReference type="InterPro" id="IPR027417">
    <property type="entry name" value="P-loop_NTPase"/>
</dbReference>
<name>A0AAJ4RCA0_9BACT</name>
<keyword evidence="8" id="KW-1185">Reference proteome</keyword>
<dbReference type="InterPro" id="IPR003439">
    <property type="entry name" value="ABC_transporter-like_ATP-bd"/>
</dbReference>
<evidence type="ECO:0000256" key="3">
    <source>
        <dbReference type="ARBA" id="ARBA00022840"/>
    </source>
</evidence>
<dbReference type="Proteomes" id="UP000298805">
    <property type="component" value="Chromosome"/>
</dbReference>
<dbReference type="SMART" id="SM00382">
    <property type="entry name" value="AAA"/>
    <property type="match status" value="1"/>
</dbReference>
<dbReference type="PROSITE" id="PS50893">
    <property type="entry name" value="ABC_TRANSPORTER_2"/>
    <property type="match status" value="1"/>
</dbReference>
<dbReference type="Pfam" id="PF00005">
    <property type="entry name" value="ABC_tran"/>
    <property type="match status" value="1"/>
</dbReference>
<dbReference type="AlphaFoldDB" id="A0AAJ4RCA0"/>
<keyword evidence="2" id="KW-0547">Nucleotide-binding</keyword>
<dbReference type="Proteomes" id="UP000272781">
    <property type="component" value="Unassembled WGS sequence"/>
</dbReference>
<evidence type="ECO:0000256" key="1">
    <source>
        <dbReference type="ARBA" id="ARBA00022448"/>
    </source>
</evidence>
<dbReference type="SUPFAM" id="SSF52540">
    <property type="entry name" value="P-loop containing nucleoside triphosphate hydrolases"/>
    <property type="match status" value="1"/>
</dbReference>
<gene>
    <name evidence="5" type="ORF">C6V80_08250</name>
    <name evidence="6" type="ORF">EDC58_1494</name>
</gene>
<accession>A0AAJ4RCA0</accession>
<evidence type="ECO:0000256" key="2">
    <source>
        <dbReference type="ARBA" id="ARBA00022741"/>
    </source>
</evidence>
<dbReference type="PANTHER" id="PTHR42939">
    <property type="entry name" value="ABC TRANSPORTER ATP-BINDING PROTEIN ALBC-RELATED"/>
    <property type="match status" value="1"/>
</dbReference>
<dbReference type="EMBL" id="CP027432">
    <property type="protein sequence ID" value="QCI28961.1"/>
    <property type="molecule type" value="Genomic_DNA"/>
</dbReference>
<sequence>MIKVDYCNLKFKNGFELNVKNIVFKQGEQVHIIGESGSGKSVFIKAILNLIKSKSEIYKIEKEEKIFNTDIRFRNNIAYLSQNNLIWEHLSVEEHINFVLSNGKTLKYQKETDEFLEIFNLQNRKKEKAKNLSFGERQRLSCAVVLASKPKYLFLDEPFSNLDVVNINKISSILKEFYKKYNFCVINITHNYIGIDNSDRVIVFENGKIVFDGLYKDMDSSRSEWIKEWRGLI</sequence>
<evidence type="ECO:0000313" key="8">
    <source>
        <dbReference type="Proteomes" id="UP000298805"/>
    </source>
</evidence>
<proteinExistence type="predicted"/>
<dbReference type="Gene3D" id="3.40.50.300">
    <property type="entry name" value="P-loop containing nucleotide triphosphate hydrolases"/>
    <property type="match status" value="1"/>
</dbReference>
<dbReference type="GO" id="GO:0005524">
    <property type="term" value="F:ATP binding"/>
    <property type="evidence" value="ECO:0007669"/>
    <property type="project" value="UniProtKB-KW"/>
</dbReference>
<keyword evidence="1" id="KW-0813">Transport</keyword>
<feature type="domain" description="ABC transporter" evidence="4">
    <location>
        <begin position="2"/>
        <end position="231"/>
    </location>
</feature>
<evidence type="ECO:0000313" key="7">
    <source>
        <dbReference type="Proteomes" id="UP000272781"/>
    </source>
</evidence>
<evidence type="ECO:0000313" key="6">
    <source>
        <dbReference type="EMBL" id="ROR39552.1"/>
    </source>
</evidence>
<keyword evidence="3 6" id="KW-0067">ATP-binding</keyword>
<protein>
    <submittedName>
        <fullName evidence="5">ABC transporter ATP-binding protein</fullName>
    </submittedName>
    <submittedName>
        <fullName evidence="6">Polar amino acid transport system ATP-binding protein</fullName>
    </submittedName>
</protein>
<reference evidence="6 7" key="2">
    <citation type="submission" date="2018-11" db="EMBL/GenBank/DDBJ databases">
        <title>Genomic Encyclopedia of Type Strains, Phase IV (KMG-IV): sequencing the most valuable type-strain genomes for metagenomic binning, comparative biology and taxonomic classification.</title>
        <authorList>
            <person name="Goeker M."/>
        </authorList>
    </citation>
    <scope>NUCLEOTIDE SEQUENCE [LARGE SCALE GENOMIC DNA]</scope>
    <source>
        <strain evidence="6 7">DSM 27783</strain>
    </source>
</reference>
<dbReference type="PANTHER" id="PTHR42939:SF1">
    <property type="entry name" value="ABC TRANSPORTER ATP-BINDING PROTEIN ALBC-RELATED"/>
    <property type="match status" value="1"/>
</dbReference>